<dbReference type="AlphaFoldDB" id="A0A2R4X3A1"/>
<evidence type="ECO:0000313" key="4">
    <source>
        <dbReference type="Proteomes" id="UP000244727"/>
    </source>
</evidence>
<feature type="transmembrane region" description="Helical" evidence="1">
    <location>
        <begin position="149"/>
        <end position="172"/>
    </location>
</feature>
<dbReference type="EMBL" id="CP028858">
    <property type="protein sequence ID" value="AWB28163.1"/>
    <property type="molecule type" value="Genomic_DNA"/>
</dbReference>
<sequence>MATRLLTAVQRPTDRTTSAAIAVALAAITLAELLLYGGHTWPAISVHALTLSGAVLVIGRTHPTLAIVALVPLFRLVNLAMPVFFSLTVFTMPVIYGPLIPSLFVVDRYHPDIDVRPGWRVGLLGAIPGIAIAAALARVEWAIIRPEALIAAWTPLQVLAIVVVMVGFVGFVEEYLFRGLLQRGLAGHVGRWPAVVLASAVFAIMHSGYHQPGELVFAGTIGFVFGALYEWTDSLALIVVMHGALNVVLFAVIPIFGTPI</sequence>
<dbReference type="InterPro" id="IPR003675">
    <property type="entry name" value="Rce1/LyrA-like_dom"/>
</dbReference>
<feature type="domain" description="CAAX prenyl protease 2/Lysostaphin resistance protein A-like" evidence="2">
    <location>
        <begin position="157"/>
        <end position="248"/>
    </location>
</feature>
<dbReference type="Proteomes" id="UP000244727">
    <property type="component" value="Chromosome"/>
</dbReference>
<dbReference type="RefSeq" id="WP_108383416.1">
    <property type="nucleotide sequence ID" value="NZ_CP028858.1"/>
</dbReference>
<dbReference type="GO" id="GO:0080120">
    <property type="term" value="P:CAAX-box protein maturation"/>
    <property type="evidence" value="ECO:0007669"/>
    <property type="project" value="UniProtKB-ARBA"/>
</dbReference>
<organism evidence="3 4">
    <name type="scientific">Halococcoides cellulosivorans</name>
    <dbReference type="NCBI Taxonomy" id="1679096"/>
    <lineage>
        <taxon>Archaea</taxon>
        <taxon>Methanobacteriati</taxon>
        <taxon>Methanobacteriota</taxon>
        <taxon>Stenosarchaea group</taxon>
        <taxon>Halobacteria</taxon>
        <taxon>Halobacteriales</taxon>
        <taxon>Haloarculaceae</taxon>
        <taxon>Halococcoides</taxon>
    </lineage>
</organism>
<feature type="transmembrane region" description="Helical" evidence="1">
    <location>
        <begin position="235"/>
        <end position="256"/>
    </location>
</feature>
<feature type="transmembrane region" description="Helical" evidence="1">
    <location>
        <begin position="118"/>
        <end position="137"/>
    </location>
</feature>
<feature type="transmembrane region" description="Helical" evidence="1">
    <location>
        <begin position="212"/>
        <end position="229"/>
    </location>
</feature>
<proteinExistence type="predicted"/>
<keyword evidence="1" id="KW-0472">Membrane</keyword>
<evidence type="ECO:0000259" key="2">
    <source>
        <dbReference type="Pfam" id="PF02517"/>
    </source>
</evidence>
<keyword evidence="1" id="KW-1133">Transmembrane helix</keyword>
<keyword evidence="4" id="KW-1185">Reference proteome</keyword>
<feature type="transmembrane region" description="Helical" evidence="1">
    <location>
        <begin position="83"/>
        <end position="106"/>
    </location>
</feature>
<keyword evidence="1" id="KW-0812">Transmembrane</keyword>
<dbReference type="Pfam" id="PF02517">
    <property type="entry name" value="Rce1-like"/>
    <property type="match status" value="1"/>
</dbReference>
<feature type="transmembrane region" description="Helical" evidence="1">
    <location>
        <begin position="20"/>
        <end position="38"/>
    </location>
</feature>
<name>A0A2R4X3A1_9EURY</name>
<dbReference type="KEGG" id="harc:HARCEL1_10825"/>
<protein>
    <recommendedName>
        <fullName evidence="2">CAAX prenyl protease 2/Lysostaphin resistance protein A-like domain-containing protein</fullName>
    </recommendedName>
</protein>
<dbReference type="GO" id="GO:0004175">
    <property type="term" value="F:endopeptidase activity"/>
    <property type="evidence" value="ECO:0007669"/>
    <property type="project" value="UniProtKB-ARBA"/>
</dbReference>
<evidence type="ECO:0000256" key="1">
    <source>
        <dbReference type="SAM" id="Phobius"/>
    </source>
</evidence>
<accession>A0A2R4X3A1</accession>
<evidence type="ECO:0000313" key="3">
    <source>
        <dbReference type="EMBL" id="AWB28163.1"/>
    </source>
</evidence>
<gene>
    <name evidence="3" type="ORF">HARCEL1_10825</name>
</gene>
<dbReference type="GeneID" id="36513006"/>
<reference evidence="3 4" key="1">
    <citation type="submission" date="2018-04" db="EMBL/GenBank/DDBJ databases">
        <title>Halococcoides cellulosivorans gen. nov., sp. nov., an extremely halophilic cellulose-utilizing haloarchaeon from hypersaline lakes.</title>
        <authorList>
            <person name="Sorokin D.Y."/>
            <person name="Toshchakov S.V."/>
            <person name="Samarov N.I."/>
            <person name="Korzhenkov A."/>
            <person name="Kublanov I.V."/>
        </authorList>
    </citation>
    <scope>NUCLEOTIDE SEQUENCE [LARGE SCALE GENOMIC DNA]</scope>
    <source>
        <strain evidence="3 4">HArcel1</strain>
    </source>
</reference>
<feature type="transmembrane region" description="Helical" evidence="1">
    <location>
        <begin position="44"/>
        <end position="71"/>
    </location>
</feature>